<feature type="domain" description="Alcohol dehydrogenase iron-type/glycerol dehydrogenase GldA" evidence="2">
    <location>
        <begin position="16"/>
        <end position="82"/>
    </location>
</feature>
<dbReference type="Pfam" id="PF00465">
    <property type="entry name" value="Fe-ADH"/>
    <property type="match status" value="1"/>
</dbReference>
<keyword evidence="4" id="KW-1185">Reference proteome</keyword>
<evidence type="ECO:0000259" key="2">
    <source>
        <dbReference type="Pfam" id="PF00465"/>
    </source>
</evidence>
<dbReference type="InterPro" id="IPR001670">
    <property type="entry name" value="ADH_Fe/GldA"/>
</dbReference>
<evidence type="ECO:0000313" key="3">
    <source>
        <dbReference type="EMBL" id="CAD0083716.1"/>
    </source>
</evidence>
<dbReference type="GO" id="GO:0005739">
    <property type="term" value="C:mitochondrion"/>
    <property type="evidence" value="ECO:0007669"/>
    <property type="project" value="TreeGrafter"/>
</dbReference>
<sequence length="147" mass="15644">MSCPLHPSADRRCPKVDGPAGIGGGRTIGLGKAVSFKTDMPHICIPTTYAGSEITSILGQTVDDRKTTQSHPDIKLDVVIYDVDLTMTLPVGLSMTSSIDAIAHAVEALYAPDTSPIIQLLAVDGVRRLVKALPNIKKVTYKLVTYG</sequence>
<dbReference type="GO" id="GO:0046872">
    <property type="term" value="F:metal ion binding"/>
    <property type="evidence" value="ECO:0007669"/>
    <property type="project" value="InterPro"/>
</dbReference>
<dbReference type="Gene3D" id="1.20.1090.10">
    <property type="entry name" value="Dehydroquinate synthase-like - alpha domain"/>
    <property type="match status" value="1"/>
</dbReference>
<protein>
    <recommendedName>
        <fullName evidence="2">Alcohol dehydrogenase iron-type/glycerol dehydrogenase GldA domain-containing protein</fullName>
    </recommendedName>
</protein>
<keyword evidence="1" id="KW-0560">Oxidoreductase</keyword>
<dbReference type="Proteomes" id="UP000716446">
    <property type="component" value="Unassembled WGS sequence"/>
</dbReference>
<evidence type="ECO:0000313" key="4">
    <source>
        <dbReference type="Proteomes" id="UP000716446"/>
    </source>
</evidence>
<comment type="caution">
    <text evidence="3">The sequence shown here is derived from an EMBL/GenBank/DDBJ whole genome shotgun (WGS) entry which is preliminary data.</text>
</comment>
<dbReference type="EMBL" id="CAIJEN010000003">
    <property type="protein sequence ID" value="CAD0083716.1"/>
    <property type="molecule type" value="Genomic_DNA"/>
</dbReference>
<dbReference type="GO" id="GO:0004022">
    <property type="term" value="F:alcohol dehydrogenase (NAD+) activity"/>
    <property type="evidence" value="ECO:0007669"/>
    <property type="project" value="TreeGrafter"/>
</dbReference>
<proteinExistence type="predicted"/>
<gene>
    <name evidence="3" type="ORF">AWRI4619_LOCUS2283</name>
</gene>
<reference evidence="3" key="1">
    <citation type="submission" date="2020-06" db="EMBL/GenBank/DDBJ databases">
        <authorList>
            <person name="Onetto C."/>
        </authorList>
    </citation>
    <scope>NUCLEOTIDE SEQUENCE</scope>
</reference>
<dbReference type="PANTHER" id="PTHR11496:SF105">
    <property type="entry name" value="REDUCTASE, PUTATIVE (AFU_ORTHOLOGUE AFUA_6G07090)-RELATED"/>
    <property type="match status" value="1"/>
</dbReference>
<dbReference type="Gene3D" id="3.40.50.1970">
    <property type="match status" value="1"/>
</dbReference>
<dbReference type="SUPFAM" id="SSF56796">
    <property type="entry name" value="Dehydroquinate synthase-like"/>
    <property type="match status" value="1"/>
</dbReference>
<evidence type="ECO:0000256" key="1">
    <source>
        <dbReference type="ARBA" id="ARBA00023002"/>
    </source>
</evidence>
<feature type="non-terminal residue" evidence="3">
    <location>
        <position position="147"/>
    </location>
</feature>
<name>A0A9N8J9E2_9PEZI</name>
<organism evidence="3 4">
    <name type="scientific">Aureobasidium vineae</name>
    <dbReference type="NCBI Taxonomy" id="2773715"/>
    <lineage>
        <taxon>Eukaryota</taxon>
        <taxon>Fungi</taxon>
        <taxon>Dikarya</taxon>
        <taxon>Ascomycota</taxon>
        <taxon>Pezizomycotina</taxon>
        <taxon>Dothideomycetes</taxon>
        <taxon>Dothideomycetidae</taxon>
        <taxon>Dothideales</taxon>
        <taxon>Saccotheciaceae</taxon>
        <taxon>Aureobasidium</taxon>
    </lineage>
</organism>
<accession>A0A9N8J9E2</accession>
<dbReference type="AlphaFoldDB" id="A0A9N8J9E2"/>
<dbReference type="InterPro" id="IPR039697">
    <property type="entry name" value="Alcohol_dehydrogenase_Fe"/>
</dbReference>
<dbReference type="PANTHER" id="PTHR11496">
    <property type="entry name" value="ALCOHOL DEHYDROGENASE"/>
    <property type="match status" value="1"/>
</dbReference>